<feature type="region of interest" description="Disordered" evidence="1">
    <location>
        <begin position="487"/>
        <end position="506"/>
    </location>
</feature>
<feature type="transmembrane region" description="Helical" evidence="2">
    <location>
        <begin position="163"/>
        <end position="185"/>
    </location>
</feature>
<keyword evidence="2" id="KW-1133">Transmembrane helix</keyword>
<dbReference type="EMBL" id="BMQN01000001">
    <property type="protein sequence ID" value="GGR78199.1"/>
    <property type="molecule type" value="Genomic_DNA"/>
</dbReference>
<feature type="transmembrane region" description="Helical" evidence="2">
    <location>
        <begin position="219"/>
        <end position="243"/>
    </location>
</feature>
<evidence type="ECO:0000313" key="5">
    <source>
        <dbReference type="Proteomes" id="UP000644548"/>
    </source>
</evidence>
<dbReference type="CDD" id="cd01949">
    <property type="entry name" value="GGDEF"/>
    <property type="match status" value="1"/>
</dbReference>
<dbReference type="InterPro" id="IPR029787">
    <property type="entry name" value="Nucleotide_cyclase"/>
</dbReference>
<dbReference type="SUPFAM" id="SSF55073">
    <property type="entry name" value="Nucleotide cyclase"/>
    <property type="match status" value="1"/>
</dbReference>
<comment type="caution">
    <text evidence="4">The sequence shown here is derived from an EMBL/GenBank/DDBJ whole genome shotgun (WGS) entry which is preliminary data.</text>
</comment>
<evidence type="ECO:0000256" key="1">
    <source>
        <dbReference type="SAM" id="MobiDB-lite"/>
    </source>
</evidence>
<feature type="domain" description="GGDEF" evidence="3">
    <location>
        <begin position="360"/>
        <end position="492"/>
    </location>
</feature>
<feature type="transmembrane region" description="Helical" evidence="2">
    <location>
        <begin position="192"/>
        <end position="213"/>
    </location>
</feature>
<keyword evidence="2" id="KW-0472">Membrane</keyword>
<evidence type="ECO:0000259" key="3">
    <source>
        <dbReference type="PROSITE" id="PS50887"/>
    </source>
</evidence>
<sequence length="506" mass="54541">MTRLPLPPLFLPLLLVATAHSVSLIFSHRAGELLTISDQLYLLVPALAALASWQVVPAARQRRLAVWAATCLSLLAGAEVYLVAVYDLRDLRAPDYGLGDALYHAYYLGLVGLLLSLGRGARVPGRLGLPEWVLDSMITGVVVAEVSWVLGLVPLLADARTTLLFKAVNVSYVVLDVIVLTLVLLRLRLSSASAWPLLLGLVSYVIADLVYLVDGPVTVPVGLADLLWTWGTVGQAVGFALLVRRDAGPGRPSAAVSLTLRTLPYLAVLTACLILIGNGLSMDLRGRGVVWFTVTVFTLVMLRQAVTLAETGRLNRALTEQAEQLARSRDEMEYRAHHDGLTGLLNREGFYQLLRAQQSGERTLLMLDLDGFKPVNDTYGHAAGDRVLREVARRIQEEGGADFRAARLGGDEFALLSLTPLESARARRCALRLVDRLSEPFAVRGGTMQLSVSVGVASAEAPLPEQALLGRADAALYQAKRAGGRRVQDALLNDRSPAASSDPPTA</sequence>
<dbReference type="InterPro" id="IPR043128">
    <property type="entry name" value="Rev_trsase/Diguanyl_cyclase"/>
</dbReference>
<dbReference type="PANTHER" id="PTHR45138:SF24">
    <property type="entry name" value="DIGUANYLATE CYCLASE DGCC-RELATED"/>
    <property type="match status" value="1"/>
</dbReference>
<organism evidence="4 5">
    <name type="scientific">Deinococcus sedimenti</name>
    <dbReference type="NCBI Taxonomy" id="1867090"/>
    <lineage>
        <taxon>Bacteria</taxon>
        <taxon>Thermotogati</taxon>
        <taxon>Deinococcota</taxon>
        <taxon>Deinococci</taxon>
        <taxon>Deinococcales</taxon>
        <taxon>Deinococcaceae</taxon>
        <taxon>Deinococcus</taxon>
    </lineage>
</organism>
<accession>A0ABQ2RZV3</accession>
<dbReference type="SMART" id="SM00267">
    <property type="entry name" value="GGDEF"/>
    <property type="match status" value="1"/>
</dbReference>
<name>A0ABQ2RZV3_9DEIO</name>
<reference evidence="5" key="1">
    <citation type="journal article" date="2019" name="Int. J. Syst. Evol. Microbiol.">
        <title>The Global Catalogue of Microorganisms (GCM) 10K type strain sequencing project: providing services to taxonomists for standard genome sequencing and annotation.</title>
        <authorList>
            <consortium name="The Broad Institute Genomics Platform"/>
            <consortium name="The Broad Institute Genome Sequencing Center for Infectious Disease"/>
            <person name="Wu L."/>
            <person name="Ma J."/>
        </authorList>
    </citation>
    <scope>NUCLEOTIDE SEQUENCE [LARGE SCALE GENOMIC DNA]</scope>
    <source>
        <strain evidence="5">JCM 31405</strain>
    </source>
</reference>
<dbReference type="Gene3D" id="3.30.70.270">
    <property type="match status" value="1"/>
</dbReference>
<dbReference type="PROSITE" id="PS50887">
    <property type="entry name" value="GGDEF"/>
    <property type="match status" value="1"/>
</dbReference>
<keyword evidence="2" id="KW-0812">Transmembrane</keyword>
<dbReference type="PANTHER" id="PTHR45138">
    <property type="entry name" value="REGULATORY COMPONENTS OF SENSORY TRANSDUCTION SYSTEM"/>
    <property type="match status" value="1"/>
</dbReference>
<dbReference type="InterPro" id="IPR000160">
    <property type="entry name" value="GGDEF_dom"/>
</dbReference>
<protein>
    <submittedName>
        <fullName evidence="4">GGDEF domain-containing protein</fullName>
    </submittedName>
</protein>
<dbReference type="NCBIfam" id="TIGR00254">
    <property type="entry name" value="GGDEF"/>
    <property type="match status" value="1"/>
</dbReference>
<evidence type="ECO:0000256" key="2">
    <source>
        <dbReference type="SAM" id="Phobius"/>
    </source>
</evidence>
<keyword evidence="5" id="KW-1185">Reference proteome</keyword>
<feature type="transmembrane region" description="Helical" evidence="2">
    <location>
        <begin position="133"/>
        <end position="157"/>
    </location>
</feature>
<dbReference type="RefSeq" id="WP_189071246.1">
    <property type="nucleotide sequence ID" value="NZ_BMQN01000001.1"/>
</dbReference>
<feature type="transmembrane region" description="Helical" evidence="2">
    <location>
        <begin position="64"/>
        <end position="84"/>
    </location>
</feature>
<evidence type="ECO:0000313" key="4">
    <source>
        <dbReference type="EMBL" id="GGR78199.1"/>
    </source>
</evidence>
<proteinExistence type="predicted"/>
<feature type="transmembrane region" description="Helical" evidence="2">
    <location>
        <begin position="104"/>
        <end position="121"/>
    </location>
</feature>
<feature type="transmembrane region" description="Helical" evidence="2">
    <location>
        <begin position="288"/>
        <end position="306"/>
    </location>
</feature>
<dbReference type="Proteomes" id="UP000644548">
    <property type="component" value="Unassembled WGS sequence"/>
</dbReference>
<dbReference type="InterPro" id="IPR050469">
    <property type="entry name" value="Diguanylate_Cyclase"/>
</dbReference>
<feature type="transmembrane region" description="Helical" evidence="2">
    <location>
        <begin position="263"/>
        <end position="282"/>
    </location>
</feature>
<dbReference type="Pfam" id="PF00990">
    <property type="entry name" value="GGDEF"/>
    <property type="match status" value="1"/>
</dbReference>
<gene>
    <name evidence="4" type="ORF">GCM10008960_01220</name>
</gene>